<feature type="transmembrane region" description="Helical" evidence="5">
    <location>
        <begin position="168"/>
        <end position="187"/>
    </location>
</feature>
<keyword evidence="2 5" id="KW-0812">Transmembrane</keyword>
<name>A0A2T0TKE4_9PSEU</name>
<dbReference type="GO" id="GO:0005886">
    <property type="term" value="C:plasma membrane"/>
    <property type="evidence" value="ECO:0007669"/>
    <property type="project" value="UniProtKB-SubCell"/>
</dbReference>
<protein>
    <submittedName>
        <fullName evidence="7">Putative MFS family arabinose efflux permease</fullName>
    </submittedName>
</protein>
<feature type="transmembrane region" description="Helical" evidence="5">
    <location>
        <begin position="20"/>
        <end position="42"/>
    </location>
</feature>
<comment type="caution">
    <text evidence="7">The sequence shown here is derived from an EMBL/GenBank/DDBJ whole genome shotgun (WGS) entry which is preliminary data.</text>
</comment>
<keyword evidence="8" id="KW-1185">Reference proteome</keyword>
<dbReference type="Pfam" id="PF07690">
    <property type="entry name" value="MFS_1"/>
    <property type="match status" value="1"/>
</dbReference>
<evidence type="ECO:0000256" key="5">
    <source>
        <dbReference type="SAM" id="Phobius"/>
    </source>
</evidence>
<dbReference type="PANTHER" id="PTHR23542">
    <property type="match status" value="1"/>
</dbReference>
<dbReference type="EMBL" id="PVTF01000001">
    <property type="protein sequence ID" value="PRY46146.1"/>
    <property type="molecule type" value="Genomic_DNA"/>
</dbReference>
<dbReference type="PANTHER" id="PTHR23542:SF1">
    <property type="entry name" value="MAJOR FACILITATOR SUPERFAMILY (MFS) PROFILE DOMAIN-CONTAINING PROTEIN"/>
    <property type="match status" value="1"/>
</dbReference>
<keyword evidence="4 5" id="KW-0472">Membrane</keyword>
<accession>A0A2T0TKE4</accession>
<evidence type="ECO:0000256" key="3">
    <source>
        <dbReference type="ARBA" id="ARBA00022989"/>
    </source>
</evidence>
<dbReference type="InterPro" id="IPR036259">
    <property type="entry name" value="MFS_trans_sf"/>
</dbReference>
<dbReference type="InterPro" id="IPR011701">
    <property type="entry name" value="MFS"/>
</dbReference>
<dbReference type="Proteomes" id="UP000239494">
    <property type="component" value="Unassembled WGS sequence"/>
</dbReference>
<dbReference type="GO" id="GO:0022857">
    <property type="term" value="F:transmembrane transporter activity"/>
    <property type="evidence" value="ECO:0007669"/>
    <property type="project" value="InterPro"/>
</dbReference>
<reference evidence="7 8" key="1">
    <citation type="submission" date="2018-03" db="EMBL/GenBank/DDBJ databases">
        <title>Genomic Encyclopedia of Archaeal and Bacterial Type Strains, Phase II (KMG-II): from individual species to whole genera.</title>
        <authorList>
            <person name="Goeker M."/>
        </authorList>
    </citation>
    <scope>NUCLEOTIDE SEQUENCE [LARGE SCALE GENOMIC DNA]</scope>
    <source>
        <strain evidence="7 8">DSM 44720</strain>
    </source>
</reference>
<dbReference type="RefSeq" id="WP_211304196.1">
    <property type="nucleotide sequence ID" value="NZ_PVTF01000001.1"/>
</dbReference>
<dbReference type="PROSITE" id="PS50850">
    <property type="entry name" value="MFS"/>
    <property type="match status" value="1"/>
</dbReference>
<evidence type="ECO:0000313" key="8">
    <source>
        <dbReference type="Proteomes" id="UP000239494"/>
    </source>
</evidence>
<dbReference type="InterPro" id="IPR020846">
    <property type="entry name" value="MFS_dom"/>
</dbReference>
<evidence type="ECO:0000256" key="4">
    <source>
        <dbReference type="ARBA" id="ARBA00023136"/>
    </source>
</evidence>
<feature type="transmembrane region" description="Helical" evidence="5">
    <location>
        <begin position="280"/>
        <end position="302"/>
    </location>
</feature>
<feature type="domain" description="Major facilitator superfamily (MFS) profile" evidence="6">
    <location>
        <begin position="1"/>
        <end position="386"/>
    </location>
</feature>
<evidence type="ECO:0000259" key="6">
    <source>
        <dbReference type="PROSITE" id="PS50850"/>
    </source>
</evidence>
<gene>
    <name evidence="7" type="ORF">CLV43_101416</name>
</gene>
<evidence type="ECO:0000256" key="2">
    <source>
        <dbReference type="ARBA" id="ARBA00022692"/>
    </source>
</evidence>
<sequence length="391" mass="40156">MNIARYLSVLRLPRVRPVMVLMLLARIPTTAAGMTLTLHVVLSLDKGYGAAGLVGTAGTIGIALGAPLMGRLTDRRGLRAMLVLSTITEGLFWFSAPVLPYPVLLVTSLLSGLVTIPTMSIGRQVLTALVPVDQRRTALAVDSMAVEVAYMAGPALGVLLTTRATSQVALWSVGAAMVASGIALYVVNPPIRNEEENAVVERPARREWLTPPVLGVLLTSAGAIIVLAGMEVALVAALQEQGRVEWTGVLVIVMCAASLVGGFVYGAVSRPPSPRMLMTALGALAIPVGLSTGSVWVLALALVPANLMAAPVIASTGEVITRLTPASVRGEAMGLQGSAFTLGAAAGAPLAGFVIDHSSAGWGFVVVGAVGVSIAGIGVLLDRRAANLVEV</sequence>
<keyword evidence="3 5" id="KW-1133">Transmembrane helix</keyword>
<feature type="transmembrane region" description="Helical" evidence="5">
    <location>
        <begin position="208"/>
        <end position="228"/>
    </location>
</feature>
<comment type="subcellular location">
    <subcellularLocation>
        <location evidence="1">Cell membrane</location>
        <topology evidence="1">Multi-pass membrane protein</topology>
    </subcellularLocation>
</comment>
<evidence type="ECO:0000313" key="7">
    <source>
        <dbReference type="EMBL" id="PRY46146.1"/>
    </source>
</evidence>
<organism evidence="7 8">
    <name type="scientific">Umezawaea tangerina</name>
    <dbReference type="NCBI Taxonomy" id="84725"/>
    <lineage>
        <taxon>Bacteria</taxon>
        <taxon>Bacillati</taxon>
        <taxon>Actinomycetota</taxon>
        <taxon>Actinomycetes</taxon>
        <taxon>Pseudonocardiales</taxon>
        <taxon>Pseudonocardiaceae</taxon>
        <taxon>Umezawaea</taxon>
    </lineage>
</organism>
<dbReference type="SUPFAM" id="SSF103473">
    <property type="entry name" value="MFS general substrate transporter"/>
    <property type="match status" value="1"/>
</dbReference>
<feature type="transmembrane region" description="Helical" evidence="5">
    <location>
        <begin position="248"/>
        <end position="268"/>
    </location>
</feature>
<proteinExistence type="predicted"/>
<dbReference type="Gene3D" id="1.20.1250.20">
    <property type="entry name" value="MFS general substrate transporter like domains"/>
    <property type="match status" value="1"/>
</dbReference>
<feature type="transmembrane region" description="Helical" evidence="5">
    <location>
        <begin position="48"/>
        <end position="66"/>
    </location>
</feature>
<dbReference type="AlphaFoldDB" id="A0A2T0TKE4"/>
<feature type="transmembrane region" description="Helical" evidence="5">
    <location>
        <begin position="361"/>
        <end position="381"/>
    </location>
</feature>
<evidence type="ECO:0000256" key="1">
    <source>
        <dbReference type="ARBA" id="ARBA00004651"/>
    </source>
</evidence>